<name>A0AAX6G653_IRIPA</name>
<evidence type="ECO:0000256" key="2">
    <source>
        <dbReference type="PROSITE-ProRule" id="PRU00035"/>
    </source>
</evidence>
<dbReference type="PRINTS" id="PR00503">
    <property type="entry name" value="BROMODOMAIN"/>
</dbReference>
<gene>
    <name evidence="5" type="ORF">M6B38_102865</name>
</gene>
<sequence>MATSSLPEDKAPDPSPPPPPLDNAAAASSVDASEETAAEKLRLQVDDLIAKTDQLEQRVNEMAEFYGSKEKANRSKGISGAPKEKEKLMVRSGSSNNMSSLGCGGGGGGGGRKEVYCSKRMQEVMRQFGTILRQLSQHKWAWPFMQPVDVEGLHLDDYYEVIKRPMDFTTIRDQMEANLYKHVREIYADVRLVFTNAMTYNEDKSDVHVMAKTLLEKFRRSGCNYYPKSLKRKQDKKRRRLKPWHKGRRLKRLLRQKWLETRTMS</sequence>
<dbReference type="Gene3D" id="1.20.920.10">
    <property type="entry name" value="Bromodomain-like"/>
    <property type="match status" value="1"/>
</dbReference>
<evidence type="ECO:0000313" key="6">
    <source>
        <dbReference type="Proteomes" id="UP001140949"/>
    </source>
</evidence>
<feature type="compositionally biased region" description="Low complexity" evidence="3">
    <location>
        <begin position="22"/>
        <end position="31"/>
    </location>
</feature>
<dbReference type="SMART" id="SM00297">
    <property type="entry name" value="BROMO"/>
    <property type="match status" value="1"/>
</dbReference>
<dbReference type="Proteomes" id="UP001140949">
    <property type="component" value="Unassembled WGS sequence"/>
</dbReference>
<evidence type="ECO:0000259" key="4">
    <source>
        <dbReference type="PROSITE" id="PS50014"/>
    </source>
</evidence>
<proteinExistence type="predicted"/>
<dbReference type="PANTHER" id="PTHR45926">
    <property type="entry name" value="OSJNBA0053K19.4 PROTEIN"/>
    <property type="match status" value="1"/>
</dbReference>
<dbReference type="InterPro" id="IPR036427">
    <property type="entry name" value="Bromodomain-like_sf"/>
</dbReference>
<dbReference type="InterPro" id="IPR001487">
    <property type="entry name" value="Bromodomain"/>
</dbReference>
<evidence type="ECO:0000256" key="3">
    <source>
        <dbReference type="SAM" id="MobiDB-lite"/>
    </source>
</evidence>
<dbReference type="EMBL" id="JANAVB010022397">
    <property type="protein sequence ID" value="KAJ6824214.1"/>
    <property type="molecule type" value="Genomic_DNA"/>
</dbReference>
<dbReference type="PROSITE" id="PS00633">
    <property type="entry name" value="BROMODOMAIN_1"/>
    <property type="match status" value="1"/>
</dbReference>
<dbReference type="PROSITE" id="PS50014">
    <property type="entry name" value="BROMODOMAIN_2"/>
    <property type="match status" value="1"/>
</dbReference>
<dbReference type="Pfam" id="PF00439">
    <property type="entry name" value="Bromodomain"/>
    <property type="match status" value="1"/>
</dbReference>
<protein>
    <submittedName>
        <fullName evidence="5">Transcription factor GTE1-like</fullName>
    </submittedName>
</protein>
<reference evidence="5" key="1">
    <citation type="journal article" date="2023" name="GigaByte">
        <title>Genome assembly of the bearded iris, Iris pallida Lam.</title>
        <authorList>
            <person name="Bruccoleri R.E."/>
            <person name="Oakeley E.J."/>
            <person name="Faust A.M.E."/>
            <person name="Altorfer M."/>
            <person name="Dessus-Babus S."/>
            <person name="Burckhardt D."/>
            <person name="Oertli M."/>
            <person name="Naumann U."/>
            <person name="Petersen F."/>
            <person name="Wong J."/>
        </authorList>
    </citation>
    <scope>NUCLEOTIDE SEQUENCE</scope>
    <source>
        <strain evidence="5">GSM-AAB239-AS_SAM_17_03QT</strain>
    </source>
</reference>
<organism evidence="5 6">
    <name type="scientific">Iris pallida</name>
    <name type="common">Sweet iris</name>
    <dbReference type="NCBI Taxonomy" id="29817"/>
    <lineage>
        <taxon>Eukaryota</taxon>
        <taxon>Viridiplantae</taxon>
        <taxon>Streptophyta</taxon>
        <taxon>Embryophyta</taxon>
        <taxon>Tracheophyta</taxon>
        <taxon>Spermatophyta</taxon>
        <taxon>Magnoliopsida</taxon>
        <taxon>Liliopsida</taxon>
        <taxon>Asparagales</taxon>
        <taxon>Iridaceae</taxon>
        <taxon>Iridoideae</taxon>
        <taxon>Irideae</taxon>
        <taxon>Iris</taxon>
    </lineage>
</organism>
<comment type="caution">
    <text evidence="5">The sequence shown here is derived from an EMBL/GenBank/DDBJ whole genome shotgun (WGS) entry which is preliminary data.</text>
</comment>
<evidence type="ECO:0000313" key="5">
    <source>
        <dbReference type="EMBL" id="KAJ6824214.1"/>
    </source>
</evidence>
<feature type="domain" description="Bromo" evidence="4">
    <location>
        <begin position="136"/>
        <end position="208"/>
    </location>
</feature>
<evidence type="ECO:0000256" key="1">
    <source>
        <dbReference type="ARBA" id="ARBA00023117"/>
    </source>
</evidence>
<dbReference type="SUPFAM" id="SSF47370">
    <property type="entry name" value="Bromodomain"/>
    <property type="match status" value="1"/>
</dbReference>
<feature type="region of interest" description="Disordered" evidence="3">
    <location>
        <begin position="1"/>
        <end position="38"/>
    </location>
</feature>
<dbReference type="InterPro" id="IPR018359">
    <property type="entry name" value="Bromodomain_CS"/>
</dbReference>
<dbReference type="AlphaFoldDB" id="A0AAX6G653"/>
<reference evidence="5" key="2">
    <citation type="submission" date="2023-04" db="EMBL/GenBank/DDBJ databases">
        <authorList>
            <person name="Bruccoleri R.E."/>
            <person name="Oakeley E.J."/>
            <person name="Faust A.-M."/>
            <person name="Dessus-Babus S."/>
            <person name="Altorfer M."/>
            <person name="Burckhardt D."/>
            <person name="Oertli M."/>
            <person name="Naumann U."/>
            <person name="Petersen F."/>
            <person name="Wong J."/>
        </authorList>
    </citation>
    <scope>NUCLEOTIDE SEQUENCE</scope>
    <source>
        <strain evidence="5">GSM-AAB239-AS_SAM_17_03QT</strain>
        <tissue evidence="5">Leaf</tissue>
    </source>
</reference>
<keyword evidence="1 2" id="KW-0103">Bromodomain</keyword>
<accession>A0AAX6G653</accession>
<keyword evidence="6" id="KW-1185">Reference proteome</keyword>